<reference evidence="4 5" key="1">
    <citation type="submission" date="2019-06" db="EMBL/GenBank/DDBJ databases">
        <title>Sequencing the genomes of 1000 actinobacteria strains.</title>
        <authorList>
            <person name="Klenk H.-P."/>
        </authorList>
    </citation>
    <scope>NUCLEOTIDE SEQUENCE [LARGE SCALE GENOMIC DNA]</scope>
    <source>
        <strain evidence="4 5">DSM 102200</strain>
    </source>
</reference>
<dbReference type="InterPro" id="IPR005693">
    <property type="entry name" value="Mce"/>
</dbReference>
<feature type="domain" description="Mce/MlaD" evidence="2">
    <location>
        <begin position="37"/>
        <end position="111"/>
    </location>
</feature>
<evidence type="ECO:0000313" key="5">
    <source>
        <dbReference type="Proteomes" id="UP000316096"/>
    </source>
</evidence>
<dbReference type="PRINTS" id="PR01782">
    <property type="entry name" value="MCEVIRFACTOR"/>
</dbReference>
<dbReference type="PANTHER" id="PTHR33371:SF18">
    <property type="entry name" value="MCE-FAMILY PROTEIN MCE3C"/>
    <property type="match status" value="1"/>
</dbReference>
<organism evidence="4 5">
    <name type="scientific">Actinoallomurus bryophytorum</name>
    <dbReference type="NCBI Taxonomy" id="1490222"/>
    <lineage>
        <taxon>Bacteria</taxon>
        <taxon>Bacillati</taxon>
        <taxon>Actinomycetota</taxon>
        <taxon>Actinomycetes</taxon>
        <taxon>Streptosporangiales</taxon>
        <taxon>Thermomonosporaceae</taxon>
        <taxon>Actinoallomurus</taxon>
    </lineage>
</organism>
<comment type="caution">
    <text evidence="4">The sequence shown here is derived from an EMBL/GenBank/DDBJ whole genome shotgun (WGS) entry which is preliminary data.</text>
</comment>
<dbReference type="OrthoDB" id="5241191at2"/>
<dbReference type="InterPro" id="IPR003399">
    <property type="entry name" value="Mce/MlaD"/>
</dbReference>
<evidence type="ECO:0000259" key="3">
    <source>
        <dbReference type="Pfam" id="PF11887"/>
    </source>
</evidence>
<feature type="domain" description="Mammalian cell entry C-terminal" evidence="3">
    <location>
        <begin position="116"/>
        <end position="300"/>
    </location>
</feature>
<dbReference type="InterPro" id="IPR052336">
    <property type="entry name" value="MlaD_Phospholipid_Transporter"/>
</dbReference>
<dbReference type="PANTHER" id="PTHR33371">
    <property type="entry name" value="INTERMEMBRANE PHOSPHOLIPID TRANSPORT SYSTEM BINDING PROTEIN MLAD-RELATED"/>
    <property type="match status" value="1"/>
</dbReference>
<dbReference type="EMBL" id="VFOZ01000001">
    <property type="protein sequence ID" value="TQL98071.1"/>
    <property type="molecule type" value="Genomic_DNA"/>
</dbReference>
<dbReference type="InterPro" id="IPR024516">
    <property type="entry name" value="Mce_C"/>
</dbReference>
<protein>
    <submittedName>
        <fullName evidence="4">Phospholipid/cholesterol/gamma-HCH transport system substrate-binding protein</fullName>
    </submittedName>
</protein>
<evidence type="ECO:0000259" key="2">
    <source>
        <dbReference type="Pfam" id="PF02470"/>
    </source>
</evidence>
<name>A0A543CLT8_9ACTN</name>
<evidence type="ECO:0000313" key="4">
    <source>
        <dbReference type="EMBL" id="TQL98071.1"/>
    </source>
</evidence>
<dbReference type="NCBIfam" id="TIGR00996">
    <property type="entry name" value="Mtu_fam_mce"/>
    <property type="match status" value="1"/>
</dbReference>
<sequence>MKRSFQERDPLRMGVLGIAFVILLMALSFNLTRFESGTKYAAAFTEASGLKPQEDVRIAGVKVGKVMKVGLEGDHVKVVFRVDDKVHFGTQSRAQIKIGTLLGAHYLEIRPSGARRQSPHSEIPTSRTTPAYDVVSALQDLSGQLQKINVPQLSKAFTTLTATLQGSSANVHGTLEGLQKISRAIASRDDSLSDLLGHTSNVTKLLADRSGDLSKLVSDGSLLLQEIDDRRAAVRSLLSGTVNLSEQITATVEENRATLNPALVQLHKVVGILNRNQNNLDRAVQVLGPYVTVSADATGSGRWFDGYLQNIIPLPVGVAPPSTTSPGSTTPRSTTPPSGGDTLPIFP</sequence>
<feature type="compositionally biased region" description="Low complexity" evidence="1">
    <location>
        <begin position="320"/>
        <end position="340"/>
    </location>
</feature>
<proteinExistence type="predicted"/>
<dbReference type="RefSeq" id="WP_141956719.1">
    <property type="nucleotide sequence ID" value="NZ_VFOZ01000001.1"/>
</dbReference>
<evidence type="ECO:0000256" key="1">
    <source>
        <dbReference type="SAM" id="MobiDB-lite"/>
    </source>
</evidence>
<feature type="region of interest" description="Disordered" evidence="1">
    <location>
        <begin position="318"/>
        <end position="347"/>
    </location>
</feature>
<accession>A0A543CLT8</accession>
<dbReference type="AlphaFoldDB" id="A0A543CLT8"/>
<dbReference type="Proteomes" id="UP000316096">
    <property type="component" value="Unassembled WGS sequence"/>
</dbReference>
<dbReference type="GO" id="GO:0005576">
    <property type="term" value="C:extracellular region"/>
    <property type="evidence" value="ECO:0007669"/>
    <property type="project" value="TreeGrafter"/>
</dbReference>
<dbReference type="Pfam" id="PF02470">
    <property type="entry name" value="MlaD"/>
    <property type="match status" value="1"/>
</dbReference>
<keyword evidence="5" id="KW-1185">Reference proteome</keyword>
<dbReference type="Pfam" id="PF11887">
    <property type="entry name" value="Mce4_CUP1"/>
    <property type="match status" value="1"/>
</dbReference>
<gene>
    <name evidence="4" type="ORF">FB559_3688</name>
</gene>